<feature type="compositionally biased region" description="Polar residues" evidence="1">
    <location>
        <begin position="111"/>
        <end position="122"/>
    </location>
</feature>
<dbReference type="AlphaFoldDB" id="A0A5M9JZR1"/>
<feature type="compositionally biased region" description="Basic and acidic residues" evidence="1">
    <location>
        <begin position="410"/>
        <end position="425"/>
    </location>
</feature>
<evidence type="ECO:0000313" key="3">
    <source>
        <dbReference type="Proteomes" id="UP000322873"/>
    </source>
</evidence>
<feature type="compositionally biased region" description="Basic and acidic residues" evidence="1">
    <location>
        <begin position="437"/>
        <end position="448"/>
    </location>
</feature>
<feature type="compositionally biased region" description="Polar residues" evidence="1">
    <location>
        <begin position="22"/>
        <end position="35"/>
    </location>
</feature>
<reference evidence="2 3" key="1">
    <citation type="submission" date="2019-06" db="EMBL/GenBank/DDBJ databases">
        <title>Genome Sequence of the Brown Rot Fungal Pathogen Monilinia fructicola.</title>
        <authorList>
            <person name="De Miccolis Angelini R.M."/>
            <person name="Landi L."/>
            <person name="Abate D."/>
            <person name="Pollastro S."/>
            <person name="Romanazzi G."/>
            <person name="Faretra F."/>
        </authorList>
    </citation>
    <scope>NUCLEOTIDE SEQUENCE [LARGE SCALE GENOMIC DNA]</scope>
    <source>
        <strain evidence="2 3">Mfrc123</strain>
    </source>
</reference>
<comment type="caution">
    <text evidence="2">The sequence shown here is derived from an EMBL/GenBank/DDBJ whole genome shotgun (WGS) entry which is preliminary data.</text>
</comment>
<name>A0A5M9JZR1_MONFR</name>
<feature type="compositionally biased region" description="Basic residues" evidence="1">
    <location>
        <begin position="449"/>
        <end position="464"/>
    </location>
</feature>
<feature type="compositionally biased region" description="Basic and acidic residues" evidence="1">
    <location>
        <begin position="1"/>
        <end position="10"/>
    </location>
</feature>
<feature type="compositionally biased region" description="Pro residues" evidence="1">
    <location>
        <begin position="202"/>
        <end position="214"/>
    </location>
</feature>
<evidence type="ECO:0000313" key="2">
    <source>
        <dbReference type="EMBL" id="KAA8573649.1"/>
    </source>
</evidence>
<feature type="compositionally biased region" description="Basic and acidic residues" evidence="1">
    <location>
        <begin position="276"/>
        <end position="298"/>
    </location>
</feature>
<accession>A0A5M9JZR1</accession>
<feature type="region of interest" description="Disordered" evidence="1">
    <location>
        <begin position="405"/>
        <end position="526"/>
    </location>
</feature>
<dbReference type="VEuPathDB" id="FungiDB:MFRU_001g03880"/>
<feature type="region of interest" description="Disordered" evidence="1">
    <location>
        <begin position="331"/>
        <end position="390"/>
    </location>
</feature>
<feature type="region of interest" description="Disordered" evidence="1">
    <location>
        <begin position="199"/>
        <end position="305"/>
    </location>
</feature>
<keyword evidence="3" id="KW-1185">Reference proteome</keyword>
<feature type="compositionally biased region" description="Polar residues" evidence="1">
    <location>
        <begin position="378"/>
        <end position="389"/>
    </location>
</feature>
<proteinExistence type="predicted"/>
<organism evidence="2 3">
    <name type="scientific">Monilinia fructicola</name>
    <name type="common">Brown rot fungus</name>
    <name type="synonym">Ciboria fructicola</name>
    <dbReference type="NCBI Taxonomy" id="38448"/>
    <lineage>
        <taxon>Eukaryota</taxon>
        <taxon>Fungi</taxon>
        <taxon>Dikarya</taxon>
        <taxon>Ascomycota</taxon>
        <taxon>Pezizomycotina</taxon>
        <taxon>Leotiomycetes</taxon>
        <taxon>Helotiales</taxon>
        <taxon>Sclerotiniaceae</taxon>
        <taxon>Monilinia</taxon>
    </lineage>
</organism>
<dbReference type="Proteomes" id="UP000322873">
    <property type="component" value="Unassembled WGS sequence"/>
</dbReference>
<dbReference type="EMBL" id="VICG01000003">
    <property type="protein sequence ID" value="KAA8573649.1"/>
    <property type="molecule type" value="Genomic_DNA"/>
</dbReference>
<evidence type="ECO:0000256" key="1">
    <source>
        <dbReference type="SAM" id="MobiDB-lite"/>
    </source>
</evidence>
<gene>
    <name evidence="2" type="ORF">EYC84_005232</name>
</gene>
<sequence length="559" mass="61755">MRKIKSEVNTKRKPVPKGVIESTLQKSESQTSMTSMPGEFPEEKPVTPLLPIPALSRVKSKSRGWGISWSYLMNTGTEENKKCMIHSDSAISMGSNSSSECANCASCENAPSNKQPTNSVVSQRMARPRNVTPSSSIIDVAMRSPLSTMRTADSPDVAIKPDVALVPTTVPSSLDRISPRKPPITQPLPIAVLNEMMVRRPSIPPPPTRMPTTPPAIEQLPLPPKHVTPLRRKPVETKLTKQPKSWKDSLPVRGGSFEIERKPVPTTKEAGPIKPKKAEKPTLEAKKSEARPALKSWKDSLPIRGGSFEMERSSANIRDIFPNISRGPVATKQIEKSSGGIRDKLPYISKGLVENKQPAKPPTIPKQAPLKPKKTPENRTQTPTKSTNIAIVIKKKSAEIKVPGAFLNQAKHETPKERPTSREIRIPGAFIDSSPSDPDKNQEEESILRKKPQGVRPLKLRPKVKVTDKAKPVEKPKPNSAEKAPEDEPETLYIPVPRGPRDRPFKRKLFGRSNAGVPRNDRDSTQLLDAIKIEYTKARPLRRLSLGEVSTGMGHLWDD</sequence>
<feature type="region of interest" description="Disordered" evidence="1">
    <location>
        <begin position="1"/>
        <end position="47"/>
    </location>
</feature>
<feature type="compositionally biased region" description="Basic and acidic residues" evidence="1">
    <location>
        <begin position="465"/>
        <end position="477"/>
    </location>
</feature>
<feature type="region of interest" description="Disordered" evidence="1">
    <location>
        <begin position="109"/>
        <end position="136"/>
    </location>
</feature>
<protein>
    <submittedName>
        <fullName evidence="2">Uncharacterized protein</fullName>
    </submittedName>
</protein>